<evidence type="ECO:0000256" key="2">
    <source>
        <dbReference type="SAM" id="SignalP"/>
    </source>
</evidence>
<feature type="compositionally biased region" description="Basic and acidic residues" evidence="1">
    <location>
        <begin position="143"/>
        <end position="161"/>
    </location>
</feature>
<dbReference type="AlphaFoldDB" id="A0A5C5WFZ9"/>
<feature type="region of interest" description="Disordered" evidence="1">
    <location>
        <begin position="114"/>
        <end position="133"/>
    </location>
</feature>
<keyword evidence="2" id="KW-0732">Signal</keyword>
<comment type="caution">
    <text evidence="3">The sequence shown here is derived from an EMBL/GenBank/DDBJ whole genome shotgun (WGS) entry which is preliminary data.</text>
</comment>
<feature type="region of interest" description="Disordered" evidence="1">
    <location>
        <begin position="141"/>
        <end position="161"/>
    </location>
</feature>
<proteinExistence type="predicted"/>
<evidence type="ECO:0000256" key="1">
    <source>
        <dbReference type="SAM" id="MobiDB-lite"/>
    </source>
</evidence>
<dbReference type="Proteomes" id="UP000316598">
    <property type="component" value="Unassembled WGS sequence"/>
</dbReference>
<keyword evidence="4" id="KW-1185">Reference proteome</keyword>
<protein>
    <submittedName>
        <fullName evidence="3">Uncharacterized protein</fullName>
    </submittedName>
</protein>
<gene>
    <name evidence="3" type="ORF">Pla22_48820</name>
</gene>
<name>A0A5C5WFZ9_9BACT</name>
<reference evidence="3 4" key="1">
    <citation type="submission" date="2019-02" db="EMBL/GenBank/DDBJ databases">
        <title>Deep-cultivation of Planctomycetes and their phenomic and genomic characterization uncovers novel biology.</title>
        <authorList>
            <person name="Wiegand S."/>
            <person name="Jogler M."/>
            <person name="Boedeker C."/>
            <person name="Pinto D."/>
            <person name="Vollmers J."/>
            <person name="Rivas-Marin E."/>
            <person name="Kohn T."/>
            <person name="Peeters S.H."/>
            <person name="Heuer A."/>
            <person name="Rast P."/>
            <person name="Oberbeckmann S."/>
            <person name="Bunk B."/>
            <person name="Jeske O."/>
            <person name="Meyerdierks A."/>
            <person name="Storesund J.E."/>
            <person name="Kallscheuer N."/>
            <person name="Luecker S."/>
            <person name="Lage O.M."/>
            <person name="Pohl T."/>
            <person name="Merkel B.J."/>
            <person name="Hornburger P."/>
            <person name="Mueller R.-W."/>
            <person name="Bruemmer F."/>
            <person name="Labrenz M."/>
            <person name="Spormann A.M."/>
            <person name="Op Den Camp H."/>
            <person name="Overmann J."/>
            <person name="Amann R."/>
            <person name="Jetten M.S.M."/>
            <person name="Mascher T."/>
            <person name="Medema M.H."/>
            <person name="Devos D.P."/>
            <person name="Kaster A.-K."/>
            <person name="Ovreas L."/>
            <person name="Rohde M."/>
            <person name="Galperin M.Y."/>
            <person name="Jogler C."/>
        </authorList>
    </citation>
    <scope>NUCLEOTIDE SEQUENCE [LARGE SCALE GENOMIC DNA]</scope>
    <source>
        <strain evidence="3 4">Pla22</strain>
    </source>
</reference>
<feature type="signal peptide" evidence="2">
    <location>
        <begin position="1"/>
        <end position="33"/>
    </location>
</feature>
<evidence type="ECO:0000313" key="3">
    <source>
        <dbReference type="EMBL" id="TWT49684.1"/>
    </source>
</evidence>
<accession>A0A5C5WFZ9</accession>
<dbReference type="RefSeq" id="WP_146517224.1">
    <property type="nucleotide sequence ID" value="NZ_SJPI01000003.1"/>
</dbReference>
<dbReference type="OrthoDB" id="279863at2"/>
<evidence type="ECO:0000313" key="4">
    <source>
        <dbReference type="Proteomes" id="UP000316598"/>
    </source>
</evidence>
<sequence precursor="true">MTSMLSRTQRPHLLATSRHLLCAAMIVSTLCLASPATIVSAEEAAPMGPLNPMNWKMPEFKMPSFKALLPGEEEKTRIKTKKDGLFSEVTQTASDSWNRTKEALNPQKLNPTRFFTASSKTPSTETEETKPGFFQSLFMGPAETKEPETVTDFLRQDRVNP</sequence>
<dbReference type="EMBL" id="SJPI01000003">
    <property type="protein sequence ID" value="TWT49684.1"/>
    <property type="molecule type" value="Genomic_DNA"/>
</dbReference>
<feature type="chain" id="PRO_5022986495" evidence="2">
    <location>
        <begin position="34"/>
        <end position="161"/>
    </location>
</feature>
<organism evidence="3 4">
    <name type="scientific">Rubripirellula amarantea</name>
    <dbReference type="NCBI Taxonomy" id="2527999"/>
    <lineage>
        <taxon>Bacteria</taxon>
        <taxon>Pseudomonadati</taxon>
        <taxon>Planctomycetota</taxon>
        <taxon>Planctomycetia</taxon>
        <taxon>Pirellulales</taxon>
        <taxon>Pirellulaceae</taxon>
        <taxon>Rubripirellula</taxon>
    </lineage>
</organism>